<keyword evidence="1" id="KW-0472">Membrane</keyword>
<evidence type="ECO:0000313" key="3">
    <source>
        <dbReference type="EMBL" id="ADZ82431.1"/>
    </source>
</evidence>
<evidence type="ECO:0000256" key="1">
    <source>
        <dbReference type="SAM" id="Phobius"/>
    </source>
</evidence>
<evidence type="ECO:0000313" key="4">
    <source>
        <dbReference type="Proteomes" id="UP000008467"/>
    </source>
</evidence>
<dbReference type="PANTHER" id="PTHR30373">
    <property type="entry name" value="UPF0603 PROTEIN YGCG"/>
    <property type="match status" value="1"/>
</dbReference>
<proteinExistence type="predicted"/>
<organism evidence="3 4">
    <name type="scientific">Cellulosilyticum lentocellum (strain ATCC 49066 / DSM 5427 / NCIMB 11756 / RHM5)</name>
    <name type="common">Clostridium lentocellum</name>
    <dbReference type="NCBI Taxonomy" id="642492"/>
    <lineage>
        <taxon>Bacteria</taxon>
        <taxon>Bacillati</taxon>
        <taxon>Bacillota</taxon>
        <taxon>Clostridia</taxon>
        <taxon>Lachnospirales</taxon>
        <taxon>Cellulosilyticaceae</taxon>
        <taxon>Cellulosilyticum</taxon>
    </lineage>
</organism>
<keyword evidence="4" id="KW-1185">Reference proteome</keyword>
<feature type="transmembrane region" description="Helical" evidence="1">
    <location>
        <begin position="195"/>
        <end position="212"/>
    </location>
</feature>
<dbReference type="RefSeq" id="WP_013655732.1">
    <property type="nucleotide sequence ID" value="NC_015275.1"/>
</dbReference>
<sequence length="262" mass="28327">MKIKGALKRFSSLVLLGILIFSSFQLKAAYRFPEPTPNKYVNDYASVIDEASARQMINLGYELEQKTGAQAIIVIISSLDGAPIEDYANQLFRSWGIGQAHKDNGLLILLAINDHSWRVEVGRGLEGAIPDILSNQIMQELAKPEFVLNNYGVGLAKAYSKLCDTIGTEYNVTLTHSLGVALPESTTAPISHRNGYIGTLTIIVFVIIDLLFNRGRIFSFILQMLFWNNFYNRGGPRGGGGGGGFGGFGGGSSNGGGSSGNW</sequence>
<dbReference type="EMBL" id="CP002582">
    <property type="protein sequence ID" value="ADZ82431.1"/>
    <property type="molecule type" value="Genomic_DNA"/>
</dbReference>
<name>F2JNT3_CELLD</name>
<dbReference type="KEGG" id="cle:Clole_0698"/>
<dbReference type="Pfam" id="PF04536">
    <property type="entry name" value="TPM_phosphatase"/>
    <property type="match status" value="1"/>
</dbReference>
<reference evidence="3 4" key="1">
    <citation type="journal article" date="2011" name="J. Bacteriol.">
        <title>Complete genome sequence of the cellulose-degrading bacterium Cellulosilyticum lentocellum.</title>
        <authorList>
            <consortium name="US DOE Joint Genome Institute"/>
            <person name="Miller D.A."/>
            <person name="Suen G."/>
            <person name="Bruce D."/>
            <person name="Copeland A."/>
            <person name="Cheng J.F."/>
            <person name="Detter C."/>
            <person name="Goodwin L.A."/>
            <person name="Han C.S."/>
            <person name="Hauser L.J."/>
            <person name="Land M.L."/>
            <person name="Lapidus A."/>
            <person name="Lucas S."/>
            <person name="Meincke L."/>
            <person name="Pitluck S."/>
            <person name="Tapia R."/>
            <person name="Teshima H."/>
            <person name="Woyke T."/>
            <person name="Fox B.G."/>
            <person name="Angert E.R."/>
            <person name="Currie C.R."/>
        </authorList>
    </citation>
    <scope>NUCLEOTIDE SEQUENCE [LARGE SCALE GENOMIC DNA]</scope>
    <source>
        <strain evidence="4">ATCC 49066 / DSM 5427 / NCIMB 11756 / RHM5</strain>
    </source>
</reference>
<keyword evidence="1" id="KW-1133">Transmembrane helix</keyword>
<dbReference type="InterPro" id="IPR007621">
    <property type="entry name" value="TPM_dom"/>
</dbReference>
<gene>
    <name evidence="3" type="ordered locus">Clole_0698</name>
</gene>
<protein>
    <recommendedName>
        <fullName evidence="2">TPM domain-containing protein</fullName>
    </recommendedName>
</protein>
<dbReference type="eggNOG" id="COG1512">
    <property type="taxonomic scope" value="Bacteria"/>
</dbReference>
<dbReference type="Gene3D" id="3.10.310.50">
    <property type="match status" value="1"/>
</dbReference>
<dbReference type="HOGENOM" id="CLU_035211_2_0_9"/>
<feature type="domain" description="TPM" evidence="2">
    <location>
        <begin position="41"/>
        <end position="162"/>
    </location>
</feature>
<keyword evidence="1" id="KW-0812">Transmembrane</keyword>
<dbReference type="STRING" id="642492.Clole_0698"/>
<dbReference type="PANTHER" id="PTHR30373:SF2">
    <property type="entry name" value="UPF0603 PROTEIN YGCG"/>
    <property type="match status" value="1"/>
</dbReference>
<dbReference type="AlphaFoldDB" id="F2JNT3"/>
<accession>F2JNT3</accession>
<evidence type="ECO:0000259" key="2">
    <source>
        <dbReference type="Pfam" id="PF04536"/>
    </source>
</evidence>
<dbReference type="Proteomes" id="UP000008467">
    <property type="component" value="Chromosome"/>
</dbReference>